<evidence type="ECO:0000259" key="2">
    <source>
        <dbReference type="Pfam" id="PF22678"/>
    </source>
</evidence>
<dbReference type="InterPro" id="IPR010177">
    <property type="entry name" value="Paired_CXXCH_1"/>
</dbReference>
<dbReference type="InterPro" id="IPR020015">
    <property type="entry name" value="Decahaem_cyt-c_DmsE"/>
</dbReference>
<dbReference type="NCBIfam" id="TIGR01905">
    <property type="entry name" value="paired_CXXCH_1"/>
    <property type="match status" value="2"/>
</dbReference>
<keyword evidence="4" id="KW-1185">Reference proteome</keyword>
<dbReference type="GO" id="GO:0016491">
    <property type="term" value="F:oxidoreductase activity"/>
    <property type="evidence" value="ECO:0007669"/>
    <property type="project" value="TreeGrafter"/>
</dbReference>
<reference evidence="3 4" key="1">
    <citation type="journal article" date="2016" name="ISME J.">
        <title>Integrated multi-omics analyses reveal the biochemical mechanisms and phylogenetic relevance of anaerobic androgen biodegradation in the environment.</title>
        <authorList>
            <person name="Yang F.C."/>
            <person name="Chen Y.L."/>
            <person name="Tang S.L."/>
            <person name="Yu C.P."/>
            <person name="Wang P.H."/>
            <person name="Ismail W."/>
            <person name="Wang C.H."/>
            <person name="Ding J.Y."/>
            <person name="Yang C.Y."/>
            <person name="Yang C.Y."/>
            <person name="Chiang Y.R."/>
        </authorList>
    </citation>
    <scope>NUCLEOTIDE SEQUENCE [LARGE SCALE GENOMIC DNA]</scope>
    <source>
        <strain evidence="3 4">DSM 13999</strain>
    </source>
</reference>
<dbReference type="OrthoDB" id="9814800at2"/>
<dbReference type="Pfam" id="PF09699">
    <property type="entry name" value="Paired_CXXCH_1"/>
    <property type="match status" value="2"/>
</dbReference>
<dbReference type="InterPro" id="IPR036280">
    <property type="entry name" value="Multihaem_cyt_sf"/>
</dbReference>
<sequence length="327" mass="35252">MKSLRHLLALAAALGLLGSGLSGAAFAADADDAKETPKDLILKGDAKCTGCHDEADDTKPTMLDLKPSVLAIGKTKHGTRADGRTPTCTDCHGESEQHVSHKGSGKPPKADRTFGKQSQTPVEARNSACLTCHQRSGKHMNWLSSTHANRDVACTSCHTVHSAHDKVRDKKTQTEVCYTCHKEQRNQMNRPSHHPVPEGQMACTSCHDVHNDNPKALIKSSTNATCYTCHMEKRGPFVHPHQPVSEDCGICHQPHGTTAANLLKTRPPFLCQSCHDPASHHGQLVGLPTGPGSSQFQTVGRGCTNCHTNIHGSNSTSNSATVQHFRR</sequence>
<comment type="caution">
    <text evidence="3">The sequence shown here is derived from an EMBL/GenBank/DDBJ whole genome shotgun (WGS) entry which is preliminary data.</text>
</comment>
<feature type="domain" description="Cytochrome c-type protein NrfB-like" evidence="2">
    <location>
        <begin position="88"/>
        <end position="168"/>
    </location>
</feature>
<dbReference type="Gene3D" id="3.90.10.10">
    <property type="entry name" value="Cytochrome C3"/>
    <property type="match status" value="1"/>
</dbReference>
<dbReference type="EMBL" id="LFZK01000001">
    <property type="protein sequence ID" value="KYC29522.1"/>
    <property type="molecule type" value="Genomic_DNA"/>
</dbReference>
<feature type="domain" description="Doubled CXXCH motif" evidence="1">
    <location>
        <begin position="193"/>
        <end position="234"/>
    </location>
</feature>
<dbReference type="InterPro" id="IPR006311">
    <property type="entry name" value="TAT_signal"/>
</dbReference>
<accession>A0A656ZCX1</accession>
<organism evidence="3 4">
    <name type="scientific">Sterolibacterium denitrificans</name>
    <dbReference type="NCBI Taxonomy" id="157592"/>
    <lineage>
        <taxon>Bacteria</taxon>
        <taxon>Pseudomonadati</taxon>
        <taxon>Pseudomonadota</taxon>
        <taxon>Betaproteobacteria</taxon>
        <taxon>Nitrosomonadales</taxon>
        <taxon>Sterolibacteriaceae</taxon>
        <taxon>Sterolibacterium</taxon>
    </lineage>
</organism>
<feature type="domain" description="Doubled CXXCH motif" evidence="1">
    <location>
        <begin position="241"/>
        <end position="278"/>
    </location>
</feature>
<dbReference type="Pfam" id="PF22678">
    <property type="entry name" value="Cytochrom_c_NrfB-like"/>
    <property type="match status" value="1"/>
</dbReference>
<dbReference type="RefSeq" id="WP_067170615.1">
    <property type="nucleotide sequence ID" value="NZ_LT837803.1"/>
</dbReference>
<dbReference type="Proteomes" id="UP000243416">
    <property type="component" value="Unassembled WGS sequence"/>
</dbReference>
<name>A0A656ZCX1_9PROT</name>
<dbReference type="SUPFAM" id="SSF48695">
    <property type="entry name" value="Multiheme cytochromes"/>
    <property type="match status" value="1"/>
</dbReference>
<dbReference type="NCBIfam" id="TIGR03508">
    <property type="entry name" value="decahem_SO"/>
    <property type="match status" value="1"/>
</dbReference>
<dbReference type="PROSITE" id="PS51318">
    <property type="entry name" value="TAT"/>
    <property type="match status" value="1"/>
</dbReference>
<dbReference type="PANTHER" id="PTHR35038">
    <property type="entry name" value="DISSIMILATORY SULFITE REDUCTASE SIRA"/>
    <property type="match status" value="1"/>
</dbReference>
<dbReference type="Gene3D" id="1.10.1130.10">
    <property type="entry name" value="Flavocytochrome C3, Chain A"/>
    <property type="match status" value="1"/>
</dbReference>
<proteinExistence type="predicted"/>
<dbReference type="PANTHER" id="PTHR35038:SF6">
    <property type="entry name" value="SURFACE LOCALIZED DECAHEME CYTOCHROME C LIPOPROTEIN"/>
    <property type="match status" value="1"/>
</dbReference>
<dbReference type="InterPro" id="IPR053875">
    <property type="entry name" value="Cytochrom_c_NrfB-like_dom"/>
</dbReference>
<evidence type="ECO:0000259" key="1">
    <source>
        <dbReference type="Pfam" id="PF09699"/>
    </source>
</evidence>
<gene>
    <name evidence="3" type="ORF">ACY05_00070</name>
</gene>
<dbReference type="AlphaFoldDB" id="A0A656ZCX1"/>
<dbReference type="InterPro" id="IPR051829">
    <property type="entry name" value="Multiheme_Cytochr_ET"/>
</dbReference>
<evidence type="ECO:0000313" key="3">
    <source>
        <dbReference type="EMBL" id="KYC29522.1"/>
    </source>
</evidence>
<protein>
    <submittedName>
        <fullName evidence="3">Cytochrome C</fullName>
    </submittedName>
</protein>
<evidence type="ECO:0000313" key="4">
    <source>
        <dbReference type="Proteomes" id="UP000243416"/>
    </source>
</evidence>